<organism evidence="7 8">
    <name type="scientific">Anoxynatronum buryatiense</name>
    <dbReference type="NCBI Taxonomy" id="489973"/>
    <lineage>
        <taxon>Bacteria</taxon>
        <taxon>Bacillati</taxon>
        <taxon>Bacillota</taxon>
        <taxon>Clostridia</taxon>
        <taxon>Eubacteriales</taxon>
        <taxon>Clostridiaceae</taxon>
        <taxon>Anoxynatronum</taxon>
    </lineage>
</organism>
<dbReference type="GO" id="GO:0070475">
    <property type="term" value="P:rRNA base methylation"/>
    <property type="evidence" value="ECO:0007669"/>
    <property type="project" value="TreeGrafter"/>
</dbReference>
<dbReference type="CDD" id="cd02440">
    <property type="entry name" value="AdoMet_MTases"/>
    <property type="match status" value="1"/>
</dbReference>
<feature type="binding site" evidence="4">
    <location>
        <position position="330"/>
    </location>
    <ligand>
        <name>S-adenosyl-L-methionine</name>
        <dbReference type="ChEBI" id="CHEBI:59789"/>
    </ligand>
</feature>
<keyword evidence="2 4" id="KW-0808">Transferase</keyword>
<sequence length="450" mass="50420">MKLNEKFTVTIEDLTHEGEGVAKVDGFPLFIPNALPGDEMVVMVTRVRKNFGLASKQQLINPSPNRVNPLCELFNQCGGCQTMSLNYPTQLIFKEKRVSDSLKRIGKIDTVVKPVLGMKEPWHYRNKAQFPIGLSHHKLSIGFYRQGSHDIIDTRKCHIQHSIMENVVKILRDFLEKEHISIYNETTNTGLVRHLVTKVGFATGEVMVILVINGKHLPKSHLLVEALQQVNGLVSVVLNENTKRTNVIMGKENQVIFGKVYLTDRLHHLDFQISPHAFFQVNPAQTEVLYDKVLEMASLTGSETVMDLYCGIGTISLFLAQKARKVIGIESVEPAVEDARANAHLNHISNVEFMAGPAENWMPQLAQSGIQPEVIVVDPPRKGCDEVVLLAMIQMNPDRIVYVSCNPATLARDLRILEDGGYQTLEVQPVDLFPHTSHVETVVLMSRAEK</sequence>
<dbReference type="Proteomes" id="UP001158066">
    <property type="component" value="Unassembled WGS sequence"/>
</dbReference>
<evidence type="ECO:0000256" key="3">
    <source>
        <dbReference type="ARBA" id="ARBA00022691"/>
    </source>
</evidence>
<dbReference type="GO" id="GO:0070041">
    <property type="term" value="F:rRNA (uridine-C5-)-methyltransferase activity"/>
    <property type="evidence" value="ECO:0007669"/>
    <property type="project" value="TreeGrafter"/>
</dbReference>
<dbReference type="FunFam" id="3.40.50.150:FF:000009">
    <property type="entry name" value="23S rRNA (Uracil(1939)-C(5))-methyltransferase RlmD"/>
    <property type="match status" value="1"/>
</dbReference>
<dbReference type="NCBIfam" id="TIGR00479">
    <property type="entry name" value="rumA"/>
    <property type="match status" value="1"/>
</dbReference>
<reference evidence="7" key="1">
    <citation type="submission" date="2017-05" db="EMBL/GenBank/DDBJ databases">
        <authorList>
            <person name="Varghese N."/>
            <person name="Submissions S."/>
        </authorList>
    </citation>
    <scope>NUCLEOTIDE SEQUENCE</scope>
    <source>
        <strain evidence="7">Su22</strain>
    </source>
</reference>
<feature type="binding site" evidence="4">
    <location>
        <position position="309"/>
    </location>
    <ligand>
        <name>S-adenosyl-L-methionine</name>
        <dbReference type="ChEBI" id="CHEBI:59789"/>
    </ligand>
</feature>
<name>A0AA45WU03_9CLOT</name>
<dbReference type="Pfam" id="PF05958">
    <property type="entry name" value="tRNA_U5-meth_tr"/>
    <property type="match status" value="1"/>
</dbReference>
<feature type="binding site" evidence="4">
    <location>
        <position position="378"/>
    </location>
    <ligand>
        <name>S-adenosyl-L-methionine</name>
        <dbReference type="ChEBI" id="CHEBI:59789"/>
    </ligand>
</feature>
<dbReference type="Pfam" id="PF01938">
    <property type="entry name" value="TRAM"/>
    <property type="match status" value="1"/>
</dbReference>
<evidence type="ECO:0000256" key="5">
    <source>
        <dbReference type="PROSITE-ProRule" id="PRU10015"/>
    </source>
</evidence>
<accession>A0AA45WU03</accession>
<dbReference type="Gene3D" id="2.40.50.140">
    <property type="entry name" value="Nucleic acid-binding proteins"/>
    <property type="match status" value="1"/>
</dbReference>
<keyword evidence="3 4" id="KW-0949">S-adenosyl-L-methionine</keyword>
<evidence type="ECO:0000256" key="4">
    <source>
        <dbReference type="PROSITE-ProRule" id="PRU01024"/>
    </source>
</evidence>
<dbReference type="InterPro" id="IPR029063">
    <property type="entry name" value="SAM-dependent_MTases_sf"/>
</dbReference>
<dbReference type="FunFam" id="2.40.50.140:FF:000097">
    <property type="entry name" value="23S rRNA (uracil(1939)-C(5))-methyltransferase RlmD"/>
    <property type="match status" value="1"/>
</dbReference>
<evidence type="ECO:0000256" key="2">
    <source>
        <dbReference type="ARBA" id="ARBA00022679"/>
    </source>
</evidence>
<dbReference type="Gene3D" id="3.40.50.150">
    <property type="entry name" value="Vaccinia Virus protein VP39"/>
    <property type="match status" value="1"/>
</dbReference>
<comment type="caution">
    <text evidence="7">The sequence shown here is derived from an EMBL/GenBank/DDBJ whole genome shotgun (WGS) entry which is preliminary data.</text>
</comment>
<feature type="active site" description="Nucleophile" evidence="4">
    <location>
        <position position="405"/>
    </location>
</feature>
<dbReference type="SUPFAM" id="SSF50249">
    <property type="entry name" value="Nucleic acid-binding proteins"/>
    <property type="match status" value="1"/>
</dbReference>
<feature type="domain" description="TRAM" evidence="6">
    <location>
        <begin position="1"/>
        <end position="58"/>
    </location>
</feature>
<keyword evidence="8" id="KW-1185">Reference proteome</keyword>
<dbReference type="SUPFAM" id="SSF53335">
    <property type="entry name" value="S-adenosyl-L-methionine-dependent methyltransferases"/>
    <property type="match status" value="1"/>
</dbReference>
<dbReference type="InterPro" id="IPR002792">
    <property type="entry name" value="TRAM_dom"/>
</dbReference>
<dbReference type="PROSITE" id="PS50926">
    <property type="entry name" value="TRAM"/>
    <property type="match status" value="1"/>
</dbReference>
<evidence type="ECO:0000256" key="1">
    <source>
        <dbReference type="ARBA" id="ARBA00022603"/>
    </source>
</evidence>
<dbReference type="RefSeq" id="WP_283408223.1">
    <property type="nucleotide sequence ID" value="NZ_FXUF01000002.1"/>
</dbReference>
<dbReference type="FunFam" id="2.40.50.1070:FF:000003">
    <property type="entry name" value="23S rRNA (Uracil-5-)-methyltransferase RumA"/>
    <property type="match status" value="1"/>
</dbReference>
<protein>
    <submittedName>
        <fullName evidence="7">23S rRNA (Uracil1939-C5)-methyltransferase</fullName>
    </submittedName>
</protein>
<dbReference type="PROSITE" id="PS01231">
    <property type="entry name" value="TRMA_2"/>
    <property type="match status" value="1"/>
</dbReference>
<evidence type="ECO:0000313" key="8">
    <source>
        <dbReference type="Proteomes" id="UP001158066"/>
    </source>
</evidence>
<evidence type="ECO:0000313" key="7">
    <source>
        <dbReference type="EMBL" id="SMP45530.1"/>
    </source>
</evidence>
<proteinExistence type="inferred from homology"/>
<evidence type="ECO:0000259" key="6">
    <source>
        <dbReference type="PROSITE" id="PS50926"/>
    </source>
</evidence>
<dbReference type="Gene3D" id="2.40.50.1070">
    <property type="match status" value="1"/>
</dbReference>
<gene>
    <name evidence="7" type="ORF">SAMN06296020_102321</name>
</gene>
<feature type="active site" evidence="5">
    <location>
        <position position="405"/>
    </location>
</feature>
<dbReference type="AlphaFoldDB" id="A0AA45WU03"/>
<dbReference type="InterPro" id="IPR010280">
    <property type="entry name" value="U5_MeTrfase_fam"/>
</dbReference>
<dbReference type="PROSITE" id="PS51687">
    <property type="entry name" value="SAM_MT_RNA_M5U"/>
    <property type="match status" value="1"/>
</dbReference>
<dbReference type="InterPro" id="IPR030390">
    <property type="entry name" value="MeTrfase_TrmA_AS"/>
</dbReference>
<comment type="similarity">
    <text evidence="4">Belongs to the class I-like SAM-binding methyltransferase superfamily. RNA M5U methyltransferase family.</text>
</comment>
<feature type="binding site" evidence="4">
    <location>
        <position position="280"/>
    </location>
    <ligand>
        <name>S-adenosyl-L-methionine</name>
        <dbReference type="ChEBI" id="CHEBI:59789"/>
    </ligand>
</feature>
<dbReference type="PANTHER" id="PTHR11061:SF30">
    <property type="entry name" value="TRNA (URACIL(54)-C(5))-METHYLTRANSFERASE"/>
    <property type="match status" value="1"/>
</dbReference>
<dbReference type="InterPro" id="IPR030391">
    <property type="entry name" value="MeTrfase_TrmA_CS"/>
</dbReference>
<dbReference type="InterPro" id="IPR012340">
    <property type="entry name" value="NA-bd_OB-fold"/>
</dbReference>
<dbReference type="PROSITE" id="PS01230">
    <property type="entry name" value="TRMA_1"/>
    <property type="match status" value="1"/>
</dbReference>
<keyword evidence="1 4" id="KW-0489">Methyltransferase</keyword>
<dbReference type="EMBL" id="FXUF01000002">
    <property type="protein sequence ID" value="SMP45530.1"/>
    <property type="molecule type" value="Genomic_DNA"/>
</dbReference>
<dbReference type="PANTHER" id="PTHR11061">
    <property type="entry name" value="RNA M5U METHYLTRANSFERASE"/>
    <property type="match status" value="1"/>
</dbReference>